<accession>A0A1A8Z5A3</accession>
<proteinExistence type="predicted"/>
<evidence type="ECO:0000313" key="2">
    <source>
        <dbReference type="Proteomes" id="UP000198765"/>
    </source>
</evidence>
<keyword evidence="2" id="KW-1185">Reference proteome</keyword>
<organism evidence="1 2">
    <name type="scientific">Micromonospora narathiwatensis</name>
    <dbReference type="NCBI Taxonomy" id="299146"/>
    <lineage>
        <taxon>Bacteria</taxon>
        <taxon>Bacillati</taxon>
        <taxon>Actinomycetota</taxon>
        <taxon>Actinomycetes</taxon>
        <taxon>Micromonosporales</taxon>
        <taxon>Micromonosporaceae</taxon>
        <taxon>Micromonospora</taxon>
    </lineage>
</organism>
<dbReference type="PATRIC" id="fig|299146.4.peg.548"/>
<reference evidence="1 2" key="1">
    <citation type="submission" date="2016-06" db="EMBL/GenBank/DDBJ databases">
        <authorList>
            <person name="Kjaerup R.B."/>
            <person name="Dalgaard T.S."/>
            <person name="Juul-Madsen H.R."/>
        </authorList>
    </citation>
    <scope>NUCLEOTIDE SEQUENCE [LARGE SCALE GENOMIC DNA]</scope>
    <source>
        <strain evidence="1 2">DSM 45248</strain>
    </source>
</reference>
<sequence length="405" mass="45335">METGLSTFDVEVISDPIGLLPNKGFKYDSPVYRTSPDYGTQIIKPALLFADKVRLVSSRTSVHHFSGVRAAYVARNPWAQFTLFLRMSASRHQAELERLRFSEDDLAPSAEAGAILKTLSSCQTQEALDDAFMRIAKPMWDKYENQVASLVEAHLLVWQERHDALIAPEIRQAIDRGVVSLQGWANRVDPEVQTFVPSDDFLKESLDGMLERLRDPSRVALLDPTISKLSPRQRRTSQGPPPTFFANTLLSRMVGLQDLPIIEILDLREDLKTHLPHFRSEMIRLSEEVASIESSDEVADLVERRWHRDILPSLEEIRREVAAARYPRRLLDAVTSDPAAMAAGAGALTLAAGGLAYNLSALLPAVAGAALPLLKARADRNQRLDQAKNNRLFFLYAVQERFSAR</sequence>
<dbReference type="EMBL" id="LT594324">
    <property type="protein sequence ID" value="SBT38984.1"/>
    <property type="molecule type" value="Genomic_DNA"/>
</dbReference>
<dbReference type="AlphaFoldDB" id="A0A1A8Z5A3"/>
<gene>
    <name evidence="1" type="ORF">GA0070621_0546</name>
</gene>
<protein>
    <submittedName>
        <fullName evidence="1">Uncharacterized protein</fullName>
    </submittedName>
</protein>
<name>A0A1A8Z5A3_9ACTN</name>
<dbReference type="Proteomes" id="UP000198765">
    <property type="component" value="Chromosome I"/>
</dbReference>
<evidence type="ECO:0000313" key="1">
    <source>
        <dbReference type="EMBL" id="SBT38984.1"/>
    </source>
</evidence>